<dbReference type="Gene3D" id="3.10.450.240">
    <property type="match status" value="1"/>
</dbReference>
<keyword evidence="11" id="KW-1185">Reference proteome</keyword>
<comment type="similarity">
    <text evidence="6">Belongs to the mitochondrion-specific ribosomal protein mL45 family.</text>
</comment>
<evidence type="ECO:0000256" key="3">
    <source>
        <dbReference type="ARBA" id="ARBA00022980"/>
    </source>
</evidence>
<keyword evidence="2" id="KW-0809">Transit peptide</keyword>
<evidence type="ECO:0000259" key="9">
    <source>
        <dbReference type="SMART" id="SM00978"/>
    </source>
</evidence>
<evidence type="ECO:0000256" key="4">
    <source>
        <dbReference type="ARBA" id="ARBA00023128"/>
    </source>
</evidence>
<evidence type="ECO:0000256" key="2">
    <source>
        <dbReference type="ARBA" id="ARBA00022946"/>
    </source>
</evidence>
<dbReference type="InterPro" id="IPR032710">
    <property type="entry name" value="NTF2-like_dom_sf"/>
</dbReference>
<keyword evidence="3" id="KW-0689">Ribosomal protein</keyword>
<dbReference type="EMBL" id="VRMN01000004">
    <property type="protein sequence ID" value="KAA8494884.1"/>
    <property type="molecule type" value="Genomic_DNA"/>
</dbReference>
<protein>
    <recommendedName>
        <fullName evidence="7">Large ribosomal subunit protein mL45</fullName>
    </recommendedName>
    <alternativeName>
        <fullName evidence="8">39S ribosomal protein L45, mitochondrial</fullName>
    </alternativeName>
</protein>
<evidence type="ECO:0000313" key="11">
    <source>
        <dbReference type="Proteomes" id="UP000324585"/>
    </source>
</evidence>
<sequence length="263" mass="29868">MKSRRLGAPSVAKMGLERAIVKWVGGAVRHLQQSQAYKQAPRRALSNGARNKRVEVLETGVVDPYKVDTLARPFPLTPAWWSAKRRALVRAAKSAYSLSKIQQADRAFSLQEFKQTAWQIYRRVNVAYARGDVRTLQDLCAPQPAQVLIRSIQQRSPSEEHVWQAYPHDGEQPLPPGQNEFLQARTFRLRVIDQSGKPGDYMRMAQITLRFSYERILYIEESGGSKKLLAGARDEPAKVTEVCVFMRNLSLGTQDGWKYIAKL</sequence>
<dbReference type="Proteomes" id="UP000324585">
    <property type="component" value="Unassembled WGS sequence"/>
</dbReference>
<reference evidence="11" key="1">
    <citation type="journal article" date="2019" name="Nat. Commun.">
        <title>Expansion of phycobilisome linker gene families in mesophilic red algae.</title>
        <authorList>
            <person name="Lee J."/>
            <person name="Kim D."/>
            <person name="Bhattacharya D."/>
            <person name="Yoon H.S."/>
        </authorList>
    </citation>
    <scope>NUCLEOTIDE SEQUENCE [LARGE SCALE GENOMIC DNA]</scope>
    <source>
        <strain evidence="11">CCMP 1328</strain>
    </source>
</reference>
<dbReference type="GO" id="GO:0005739">
    <property type="term" value="C:mitochondrion"/>
    <property type="evidence" value="ECO:0007669"/>
    <property type="project" value="UniProtKB-SubCell"/>
</dbReference>
<dbReference type="InterPro" id="IPR007379">
    <property type="entry name" value="Tim44-like_dom"/>
</dbReference>
<dbReference type="GO" id="GO:1990904">
    <property type="term" value="C:ribonucleoprotein complex"/>
    <property type="evidence" value="ECO:0007669"/>
    <property type="project" value="UniProtKB-KW"/>
</dbReference>
<evidence type="ECO:0000256" key="1">
    <source>
        <dbReference type="ARBA" id="ARBA00004173"/>
    </source>
</evidence>
<dbReference type="GO" id="GO:0005840">
    <property type="term" value="C:ribosome"/>
    <property type="evidence" value="ECO:0007669"/>
    <property type="project" value="UniProtKB-KW"/>
</dbReference>
<dbReference type="OrthoDB" id="19619at2759"/>
<gene>
    <name evidence="10" type="ORF">FVE85_3125</name>
</gene>
<keyword evidence="4" id="KW-0496">Mitochondrion</keyword>
<dbReference type="PANTHER" id="PTHR28554:SF1">
    <property type="entry name" value="LARGE RIBOSOMAL SUBUNIT PROTEIN ML45"/>
    <property type="match status" value="1"/>
</dbReference>
<dbReference type="SMART" id="SM00978">
    <property type="entry name" value="Tim44"/>
    <property type="match status" value="1"/>
</dbReference>
<evidence type="ECO:0000256" key="8">
    <source>
        <dbReference type="ARBA" id="ARBA00043031"/>
    </source>
</evidence>
<keyword evidence="5" id="KW-0687">Ribonucleoprotein</keyword>
<evidence type="ECO:0000313" key="10">
    <source>
        <dbReference type="EMBL" id="KAA8494884.1"/>
    </source>
</evidence>
<proteinExistence type="inferred from homology"/>
<comment type="subcellular location">
    <subcellularLocation>
        <location evidence="1">Mitochondrion</location>
    </subcellularLocation>
</comment>
<dbReference type="InterPro" id="IPR051975">
    <property type="entry name" value="mtLSU_mL45"/>
</dbReference>
<dbReference type="Pfam" id="PF04280">
    <property type="entry name" value="Tim44"/>
    <property type="match status" value="1"/>
</dbReference>
<organism evidence="10 11">
    <name type="scientific">Porphyridium purpureum</name>
    <name type="common">Red alga</name>
    <name type="synonym">Porphyridium cruentum</name>
    <dbReference type="NCBI Taxonomy" id="35688"/>
    <lineage>
        <taxon>Eukaryota</taxon>
        <taxon>Rhodophyta</taxon>
        <taxon>Bangiophyceae</taxon>
        <taxon>Porphyridiales</taxon>
        <taxon>Porphyridiaceae</taxon>
        <taxon>Porphyridium</taxon>
    </lineage>
</organism>
<dbReference type="SUPFAM" id="SSF54427">
    <property type="entry name" value="NTF2-like"/>
    <property type="match status" value="1"/>
</dbReference>
<dbReference type="AlphaFoldDB" id="A0A5J4YVZ3"/>
<comment type="caution">
    <text evidence="10">The sequence shown here is derived from an EMBL/GenBank/DDBJ whole genome shotgun (WGS) entry which is preliminary data.</text>
</comment>
<feature type="domain" description="Tim44-like" evidence="9">
    <location>
        <begin position="94"/>
        <end position="255"/>
    </location>
</feature>
<evidence type="ECO:0000256" key="7">
    <source>
        <dbReference type="ARBA" id="ARBA00039448"/>
    </source>
</evidence>
<dbReference type="PANTHER" id="PTHR28554">
    <property type="entry name" value="39S RIBOSOMAL PROTEIN L45, MITOCHONDRIAL"/>
    <property type="match status" value="1"/>
</dbReference>
<evidence type="ECO:0000256" key="5">
    <source>
        <dbReference type="ARBA" id="ARBA00023274"/>
    </source>
</evidence>
<evidence type="ECO:0000256" key="6">
    <source>
        <dbReference type="ARBA" id="ARBA00038073"/>
    </source>
</evidence>
<accession>A0A5J4YVZ3</accession>
<name>A0A5J4YVZ3_PORPP</name>